<reference evidence="2 3" key="1">
    <citation type="submission" date="2014-09" db="EMBL/GenBank/DDBJ databases">
        <title>Draft Genome Sequence of Draconibacterium sp. JN14CK-3.</title>
        <authorList>
            <person name="Dong C."/>
            <person name="Lai Q."/>
            <person name="Shao Z."/>
        </authorList>
    </citation>
    <scope>NUCLEOTIDE SEQUENCE [LARGE SCALE GENOMIC DNA]</scope>
    <source>
        <strain evidence="2 3">JN14CK-3</strain>
    </source>
</reference>
<keyword evidence="3" id="KW-1185">Reference proteome</keyword>
<keyword evidence="1" id="KW-0812">Transmembrane</keyword>
<proteinExistence type="predicted"/>
<accession>A0A0D8J821</accession>
<dbReference type="AlphaFoldDB" id="A0A0D8J821"/>
<dbReference type="STRING" id="1544798.LH29_16135"/>
<feature type="transmembrane region" description="Helical" evidence="1">
    <location>
        <begin position="45"/>
        <end position="62"/>
    </location>
</feature>
<evidence type="ECO:0000256" key="1">
    <source>
        <dbReference type="SAM" id="Phobius"/>
    </source>
</evidence>
<dbReference type="EMBL" id="JRHC01000004">
    <property type="protein sequence ID" value="KJF42929.1"/>
    <property type="molecule type" value="Genomic_DNA"/>
</dbReference>
<sequence>MNRINSKTYHQLKYYNNYNHLTVAGVLVVFGLLMLVGISTFPKNLVLALLFFTLAYLGYQTLKTTKPISIDRNNICLGKMVNGFKQTNINANSIDSIELVYEIKTEFSVAAAYIGGEVDKHSDYYQIKLKDNSLIRFDNLYDKQLQNDLKLWCRYNNVAVNLNVRKIIKENDDSIL</sequence>
<keyword evidence="1" id="KW-0472">Membrane</keyword>
<comment type="caution">
    <text evidence="2">The sequence shown here is derived from an EMBL/GenBank/DDBJ whole genome shotgun (WGS) entry which is preliminary data.</text>
</comment>
<feature type="transmembrane region" description="Helical" evidence="1">
    <location>
        <begin position="21"/>
        <end position="39"/>
    </location>
</feature>
<keyword evidence="1" id="KW-1133">Transmembrane helix</keyword>
<dbReference type="Proteomes" id="UP000032544">
    <property type="component" value="Unassembled WGS sequence"/>
</dbReference>
<name>A0A0D8J821_9BACT</name>
<dbReference type="RefSeq" id="WP_045031395.1">
    <property type="nucleotide sequence ID" value="NZ_JRHC01000004.1"/>
</dbReference>
<gene>
    <name evidence="2" type="ORF">LH29_16135</name>
</gene>
<protein>
    <recommendedName>
        <fullName evidence="4">DUF304 domain-containing protein</fullName>
    </recommendedName>
</protein>
<dbReference type="OrthoDB" id="1121634at2"/>
<evidence type="ECO:0000313" key="2">
    <source>
        <dbReference type="EMBL" id="KJF42929.1"/>
    </source>
</evidence>
<organism evidence="2 3">
    <name type="scientific">Draconibacterium sediminis</name>
    <dbReference type="NCBI Taxonomy" id="1544798"/>
    <lineage>
        <taxon>Bacteria</taxon>
        <taxon>Pseudomonadati</taxon>
        <taxon>Bacteroidota</taxon>
        <taxon>Bacteroidia</taxon>
        <taxon>Marinilabiliales</taxon>
        <taxon>Prolixibacteraceae</taxon>
        <taxon>Draconibacterium</taxon>
    </lineage>
</organism>
<evidence type="ECO:0008006" key="4">
    <source>
        <dbReference type="Google" id="ProtNLM"/>
    </source>
</evidence>
<evidence type="ECO:0000313" key="3">
    <source>
        <dbReference type="Proteomes" id="UP000032544"/>
    </source>
</evidence>